<gene>
    <name evidence="2" type="ordered locus">Turpa_3540</name>
</gene>
<dbReference type="HOGENOM" id="CLU_469237_0_0_12"/>
<dbReference type="Proteomes" id="UP000006048">
    <property type="component" value="Chromosome"/>
</dbReference>
<evidence type="ECO:0000259" key="1">
    <source>
        <dbReference type="PROSITE" id="PS50125"/>
    </source>
</evidence>
<sequence length="581" mass="65374">MAEQNATEAGEILFETTAYELYSGVKTQIKEGVRKVIFDLGRRQLAGPVISIVLELADNALKALYKHVFFEYAIKETGLGDIPYEQWNSIFQDEIETNYARNFERVCREQGLAIIVRLSRHGESLRLEVINDGAPKSEEYDYLKKLLKDSAHSQSIYRYVDAEEQTGDGKPVETPGLGWTLIFLTLKGLGLSPHNFQFVVGKTRTTARVDFPLDVFHVGDAGKVKILEASEAKDKLVAHIFSELHLGVVVFNEKGDVLQVSRDLLDQLGMRENNVEDFPRLLKARFAEDVFSGPFSVNLVNHFENYRLKVATIDGKRELLFNISGILNRELKQVETCWQLINLTQDAGNLSEGSIFENVHLQSIIRPYIPGMILEKARDSLRHGFLHLPNEHRELSIFFLDLIGFTTTSEKLDPAKVIDLLNLSMGIAVKSIEVHHGYIDKFLGDGIMAIFIDPLEAVIAGFEIQKNFGGLNEYRKISGEEPIEMRIGINTGMVILGSVGTRKRMDWTALGDVVNTASRIEKSGEAGSVLVSQATYEKVKDHVTVRRSFSQKVKGKEQQIMLHFLQSVSYLRGGEKKLIEL</sequence>
<dbReference type="GO" id="GO:0009190">
    <property type="term" value="P:cyclic nucleotide biosynthetic process"/>
    <property type="evidence" value="ECO:0007669"/>
    <property type="project" value="InterPro"/>
</dbReference>
<proteinExistence type="predicted"/>
<dbReference type="PANTHER" id="PTHR43081:SF1">
    <property type="entry name" value="ADENYLATE CYCLASE, TERMINAL-DIFFERENTIATION SPECIFIC"/>
    <property type="match status" value="1"/>
</dbReference>
<feature type="domain" description="Guanylate cyclase" evidence="1">
    <location>
        <begin position="396"/>
        <end position="521"/>
    </location>
</feature>
<dbReference type="InterPro" id="IPR029787">
    <property type="entry name" value="Nucleotide_cyclase"/>
</dbReference>
<dbReference type="InterPro" id="IPR001054">
    <property type="entry name" value="A/G_cyclase"/>
</dbReference>
<dbReference type="STRING" id="869212.Turpa_3540"/>
<accession>I4BA69</accession>
<dbReference type="PROSITE" id="PS50125">
    <property type="entry name" value="GUANYLATE_CYCLASE_2"/>
    <property type="match status" value="1"/>
</dbReference>
<dbReference type="AlphaFoldDB" id="I4BA69"/>
<keyword evidence="3" id="KW-1185">Reference proteome</keyword>
<dbReference type="RefSeq" id="WP_014804654.1">
    <property type="nucleotide sequence ID" value="NC_018020.1"/>
</dbReference>
<dbReference type="Gene3D" id="3.30.70.1230">
    <property type="entry name" value="Nucleotide cyclase"/>
    <property type="match status" value="1"/>
</dbReference>
<reference evidence="2 3" key="1">
    <citation type="submission" date="2012-06" db="EMBL/GenBank/DDBJ databases">
        <title>The complete chromosome of genome of Turneriella parva DSM 21527.</title>
        <authorList>
            <consortium name="US DOE Joint Genome Institute (JGI-PGF)"/>
            <person name="Lucas S."/>
            <person name="Han J."/>
            <person name="Lapidus A."/>
            <person name="Bruce D."/>
            <person name="Goodwin L."/>
            <person name="Pitluck S."/>
            <person name="Peters L."/>
            <person name="Kyrpides N."/>
            <person name="Mavromatis K."/>
            <person name="Ivanova N."/>
            <person name="Mikhailova N."/>
            <person name="Chertkov O."/>
            <person name="Detter J.C."/>
            <person name="Tapia R."/>
            <person name="Han C."/>
            <person name="Land M."/>
            <person name="Hauser L."/>
            <person name="Markowitz V."/>
            <person name="Cheng J.-F."/>
            <person name="Hugenholtz P."/>
            <person name="Woyke T."/>
            <person name="Wu D."/>
            <person name="Gronow S."/>
            <person name="Wellnitz S."/>
            <person name="Brambilla E."/>
            <person name="Klenk H.-P."/>
            <person name="Eisen J.A."/>
        </authorList>
    </citation>
    <scope>NUCLEOTIDE SEQUENCE [LARGE SCALE GENOMIC DNA]</scope>
    <source>
        <strain evidence="3">ATCC BAA-1111 / DSM 21527 / NCTC 11395 / H</strain>
    </source>
</reference>
<dbReference type="PANTHER" id="PTHR43081">
    <property type="entry name" value="ADENYLATE CYCLASE, TERMINAL-DIFFERENTIATION SPECIFIC-RELATED"/>
    <property type="match status" value="1"/>
</dbReference>
<evidence type="ECO:0000313" key="3">
    <source>
        <dbReference type="Proteomes" id="UP000006048"/>
    </source>
</evidence>
<organism evidence="2 3">
    <name type="scientific">Turneriella parva (strain ATCC BAA-1111 / DSM 21527 / NCTC 11395 / H)</name>
    <name type="common">Leptospira parva</name>
    <dbReference type="NCBI Taxonomy" id="869212"/>
    <lineage>
        <taxon>Bacteria</taxon>
        <taxon>Pseudomonadati</taxon>
        <taxon>Spirochaetota</taxon>
        <taxon>Spirochaetia</taxon>
        <taxon>Leptospirales</taxon>
        <taxon>Leptospiraceae</taxon>
        <taxon>Turneriella</taxon>
    </lineage>
</organism>
<protein>
    <submittedName>
        <fullName evidence="2">Adenylate/guanylate cyclase</fullName>
    </submittedName>
</protein>
<dbReference type="KEGG" id="tpx:Turpa_3540"/>
<name>I4BA69_TURPD</name>
<dbReference type="CDD" id="cd07302">
    <property type="entry name" value="CHD"/>
    <property type="match status" value="1"/>
</dbReference>
<dbReference type="GO" id="GO:0035556">
    <property type="term" value="P:intracellular signal transduction"/>
    <property type="evidence" value="ECO:0007669"/>
    <property type="project" value="InterPro"/>
</dbReference>
<dbReference type="InterPro" id="IPR050697">
    <property type="entry name" value="Adenylyl/Guanylyl_Cyclase_3/4"/>
</dbReference>
<dbReference type="EMBL" id="CP002959">
    <property type="protein sequence ID" value="AFM14176.1"/>
    <property type="molecule type" value="Genomic_DNA"/>
</dbReference>
<dbReference type="SMART" id="SM00044">
    <property type="entry name" value="CYCc"/>
    <property type="match status" value="1"/>
</dbReference>
<dbReference type="Pfam" id="PF00211">
    <property type="entry name" value="Guanylate_cyc"/>
    <property type="match status" value="1"/>
</dbReference>
<dbReference type="OrthoDB" id="9806704at2"/>
<dbReference type="PATRIC" id="fig|869212.3.peg.3578"/>
<dbReference type="GO" id="GO:0004016">
    <property type="term" value="F:adenylate cyclase activity"/>
    <property type="evidence" value="ECO:0007669"/>
    <property type="project" value="UniProtKB-ARBA"/>
</dbReference>
<dbReference type="SUPFAM" id="SSF55073">
    <property type="entry name" value="Nucleotide cyclase"/>
    <property type="match status" value="1"/>
</dbReference>
<evidence type="ECO:0000313" key="2">
    <source>
        <dbReference type="EMBL" id="AFM14176.1"/>
    </source>
</evidence>